<comment type="caution">
    <text evidence="2">The sequence shown here is derived from an EMBL/GenBank/DDBJ whole genome shotgun (WGS) entry which is preliminary data.</text>
</comment>
<dbReference type="AlphaFoldDB" id="A0A7J7IH58"/>
<protein>
    <submittedName>
        <fullName evidence="2">Uncharacterized protein</fullName>
    </submittedName>
</protein>
<evidence type="ECO:0000313" key="2">
    <source>
        <dbReference type="EMBL" id="KAF6001651.1"/>
    </source>
</evidence>
<accession>A0A7J7IH58</accession>
<proteinExistence type="predicted"/>
<sequence length="193" mass="19661">MNVHPSEMHHVTRSDLLVGSDHDHALSIATSALPTAPTMGAFVEYPQAGWSVWGAASISPLSPTATVPPAATTTAAAAAAAAGHGNSAPFAPPLSSSGSFPHSHDASSASMNGESHGMVSIRTDTPSAHTSSSTPSSISPLLNGRDQDGVLPMAPPLQRDGRTASLPAPLPPQVRAATAEPRWDAWINDLVGE</sequence>
<reference evidence="2 3" key="1">
    <citation type="journal article" date="2020" name="J. Phycol.">
        <title>Comparative genome analysis reveals Cyanidiococcus gen. nov., a new extremophilic red algal genus sister to Cyanidioschyzon (Cyanidioschyzonaceae, Rhodophyta).</title>
        <authorList>
            <person name="Liu S.-L."/>
            <person name="Chiang Y.-R."/>
            <person name="Yoon H.S."/>
            <person name="Fu H.-Y."/>
        </authorList>
    </citation>
    <scope>NUCLEOTIDE SEQUENCE [LARGE SCALE GENOMIC DNA]</scope>
    <source>
        <strain evidence="2 3">THAL066</strain>
    </source>
</reference>
<keyword evidence="3" id="KW-1185">Reference proteome</keyword>
<gene>
    <name evidence="2" type="ORF">F1559_000804</name>
</gene>
<feature type="region of interest" description="Disordered" evidence="1">
    <location>
        <begin position="89"/>
        <end position="177"/>
    </location>
</feature>
<feature type="compositionally biased region" description="Polar residues" evidence="1">
    <location>
        <begin position="94"/>
        <end position="113"/>
    </location>
</feature>
<feature type="compositionally biased region" description="Low complexity" evidence="1">
    <location>
        <begin position="125"/>
        <end position="140"/>
    </location>
</feature>
<organism evidence="2 3">
    <name type="scientific">Cyanidiococcus yangmingshanensis</name>
    <dbReference type="NCBI Taxonomy" id="2690220"/>
    <lineage>
        <taxon>Eukaryota</taxon>
        <taxon>Rhodophyta</taxon>
        <taxon>Bangiophyceae</taxon>
        <taxon>Cyanidiales</taxon>
        <taxon>Cyanidiaceae</taxon>
        <taxon>Cyanidiococcus</taxon>
    </lineage>
</organism>
<evidence type="ECO:0000256" key="1">
    <source>
        <dbReference type="SAM" id="MobiDB-lite"/>
    </source>
</evidence>
<dbReference type="Proteomes" id="UP000530660">
    <property type="component" value="Unassembled WGS sequence"/>
</dbReference>
<evidence type="ECO:0000313" key="3">
    <source>
        <dbReference type="Proteomes" id="UP000530660"/>
    </source>
</evidence>
<name>A0A7J7IH58_9RHOD</name>
<dbReference type="EMBL" id="VWRR01000013">
    <property type="protein sequence ID" value="KAF6001651.1"/>
    <property type="molecule type" value="Genomic_DNA"/>
</dbReference>